<evidence type="ECO:0000313" key="5">
    <source>
        <dbReference type="Proteomes" id="UP000221734"/>
    </source>
</evidence>
<dbReference type="EMBL" id="LT934425">
    <property type="protein sequence ID" value="SOH02773.1"/>
    <property type="molecule type" value="Genomic_DNA"/>
</dbReference>
<evidence type="ECO:0000313" key="6">
    <source>
        <dbReference type="Proteomes" id="UP000501926"/>
    </source>
</evidence>
<keyword evidence="1" id="KW-0812">Transmembrane</keyword>
<evidence type="ECO:0000313" key="3">
    <source>
        <dbReference type="EMBL" id="QII12479.1"/>
    </source>
</evidence>
<sequence length="319" mass="36771">MEYEKEETNIQYCSRVERLISCYIGPCGSLFVATAILVSGYLGSNYLKERAAAKALTERGVLTMEAIQVYSGIMRKQEEAENKLREDLFNSSIKIFSEADTFKLNEQMLNFELIANNFHESFNLKPFFEYMKEKMSVSSLSNNMHKEYLTRLYQTAQTIIEKQMLILEGAGDKFSRMVDIERLEQSHGSLQLEEDNLMVEGIERNYKTSVIKVNIESKEILVRLEVRTIKENATEVDKKTTEFWVSLFDFPMIHNVTLSYDQRCAIVLNEFTESCADITLATFPGSLASRGKPYYQEAIQNLLVTGKLFVEDSDKTKQW</sequence>
<dbReference type="Proteomes" id="UP000501926">
    <property type="component" value="Chromosome"/>
</dbReference>
<dbReference type="OrthoDB" id="9561912at2"/>
<reference evidence="3 6" key="5">
    <citation type="submission" date="2020-02" db="EMBL/GenBank/DDBJ databases">
        <title>Newly sequenced genome of strain CSTR1 showed variability in Candidatus Kuenenia stuttgartiensis genomes.</title>
        <authorList>
            <person name="Ding C."/>
            <person name="Adrian L."/>
        </authorList>
    </citation>
    <scope>NUCLEOTIDE SEQUENCE [LARGE SCALE GENOMIC DNA]</scope>
    <source>
        <strain evidence="3 6">CSTR1</strain>
    </source>
</reference>
<dbReference type="EMBL" id="CT573071">
    <property type="protein sequence ID" value="CAJ75121.1"/>
    <property type="molecule type" value="Genomic_DNA"/>
</dbReference>
<feature type="transmembrane region" description="Helical" evidence="1">
    <location>
        <begin position="20"/>
        <end position="42"/>
    </location>
</feature>
<name>Q1Q524_KUEST</name>
<evidence type="ECO:0000256" key="1">
    <source>
        <dbReference type="SAM" id="Phobius"/>
    </source>
</evidence>
<dbReference type="EMBL" id="CP049055">
    <property type="protein sequence ID" value="QII12479.1"/>
    <property type="molecule type" value="Genomic_DNA"/>
</dbReference>
<dbReference type="RefSeq" id="WP_099323697.1">
    <property type="nucleotide sequence ID" value="NZ_CP049055.1"/>
</dbReference>
<evidence type="ECO:0000313" key="2">
    <source>
        <dbReference type="EMBL" id="CAJ75121.1"/>
    </source>
</evidence>
<dbReference type="Proteomes" id="UP000221734">
    <property type="component" value="Chromosome Kuenenia_stuttgartiensis_MBR1"/>
</dbReference>
<accession>Q1Q524</accession>
<evidence type="ECO:0000313" key="4">
    <source>
        <dbReference type="EMBL" id="SOH02773.1"/>
    </source>
</evidence>
<keyword evidence="5" id="KW-1185">Reference proteome</keyword>
<reference evidence="2" key="2">
    <citation type="submission" date="2006-01" db="EMBL/GenBank/DDBJ databases">
        <authorList>
            <person name="Genoscope"/>
        </authorList>
    </citation>
    <scope>NUCLEOTIDE SEQUENCE</scope>
</reference>
<keyword evidence="1" id="KW-0472">Membrane</keyword>
<gene>
    <name evidence="3" type="ORF">KsCSTR_31000</name>
    <name evidence="4" type="ORF">KSMBR1_0257</name>
    <name evidence="2" type="ORF">kuste4359</name>
</gene>
<protein>
    <submittedName>
        <fullName evidence="2">Uncharacterized protein</fullName>
    </submittedName>
</protein>
<proteinExistence type="predicted"/>
<dbReference type="AlphaFoldDB" id="Q1Q524"/>
<reference evidence="5" key="3">
    <citation type="submission" date="2017-10" db="EMBL/GenBank/DDBJ databases">
        <authorList>
            <person name="Frank J."/>
        </authorList>
    </citation>
    <scope>NUCLEOTIDE SEQUENCE [LARGE SCALE GENOMIC DNA]</scope>
</reference>
<dbReference type="KEGG" id="kst:KSMBR1_0257"/>
<organism evidence="2">
    <name type="scientific">Kuenenia stuttgartiensis</name>
    <dbReference type="NCBI Taxonomy" id="174633"/>
    <lineage>
        <taxon>Bacteria</taxon>
        <taxon>Pseudomonadati</taxon>
        <taxon>Planctomycetota</taxon>
        <taxon>Candidatus Brocadiia</taxon>
        <taxon>Candidatus Brocadiales</taxon>
        <taxon>Candidatus Brocadiaceae</taxon>
        <taxon>Candidatus Kuenenia</taxon>
    </lineage>
</organism>
<reference evidence="2" key="1">
    <citation type="journal article" date="2006" name="Nature">
        <title>Deciphering the evolution and metabolism of an anammox bacterium from a community genome.</title>
        <authorList>
            <person name="Strous M."/>
            <person name="Pelletier E."/>
            <person name="Mangenot S."/>
            <person name="Rattei T."/>
            <person name="Lehner A."/>
            <person name="Taylor M.W."/>
            <person name="Horn M."/>
            <person name="Daims H."/>
            <person name="Bartol-Mavel D."/>
            <person name="Wincker P."/>
            <person name="Barbe V."/>
            <person name="Fonknechten N."/>
            <person name="Vallenet D."/>
            <person name="Segurens B."/>
            <person name="Schenowitz-Truong C."/>
            <person name="Medigue C."/>
            <person name="Collingro A."/>
            <person name="Snel B."/>
            <person name="Dutilh B.E."/>
            <person name="OpDenCamp H.J.M."/>
            <person name="vanDerDrift C."/>
            <person name="Cirpus I."/>
            <person name="vanDePas-Schoonen K.T."/>
            <person name="Harhangi H.R."/>
            <person name="vanNiftrik L."/>
            <person name="Schmid M."/>
            <person name="Keltjens J."/>
            <person name="vanDeVossenberg J."/>
            <person name="Kartal B."/>
            <person name="Meier H."/>
            <person name="Frishman D."/>
            <person name="Huynen M.A."/>
            <person name="Mewes H."/>
            <person name="Weissenbach J."/>
            <person name="Jetten M.S.M."/>
            <person name="Wagner M."/>
            <person name="LePaslier D."/>
        </authorList>
    </citation>
    <scope>NUCLEOTIDE SEQUENCE</scope>
</reference>
<keyword evidence="1" id="KW-1133">Transmembrane helix</keyword>
<reference evidence="4" key="4">
    <citation type="submission" date="2017-10" db="EMBL/GenBank/DDBJ databases">
        <authorList>
            <person name="Banno H."/>
            <person name="Chua N.-H."/>
        </authorList>
    </citation>
    <scope>NUCLEOTIDE SEQUENCE [LARGE SCALE GENOMIC DNA]</scope>
    <source>
        <strain evidence="4">Kuenenia_mbr1_ru-nijmegen</strain>
    </source>
</reference>